<gene>
    <name evidence="13" type="ORF">HQM25_14610</name>
</gene>
<organism evidence="13 14">
    <name type="scientific">Microbacterium hominis</name>
    <dbReference type="NCBI Taxonomy" id="162426"/>
    <lineage>
        <taxon>Bacteria</taxon>
        <taxon>Bacillati</taxon>
        <taxon>Actinomycetota</taxon>
        <taxon>Actinomycetes</taxon>
        <taxon>Micrococcales</taxon>
        <taxon>Microbacteriaceae</taxon>
        <taxon>Microbacterium</taxon>
    </lineage>
</organism>
<dbReference type="InterPro" id="IPR003661">
    <property type="entry name" value="HisK_dim/P_dom"/>
</dbReference>
<dbReference type="SUPFAM" id="SSF47384">
    <property type="entry name" value="Homodimeric domain of signal transducing histidine kinase"/>
    <property type="match status" value="1"/>
</dbReference>
<evidence type="ECO:0000256" key="8">
    <source>
        <dbReference type="ARBA" id="ARBA00022777"/>
    </source>
</evidence>
<evidence type="ECO:0000256" key="3">
    <source>
        <dbReference type="ARBA" id="ARBA00012438"/>
    </source>
</evidence>
<feature type="domain" description="Histidine kinase" evidence="12">
    <location>
        <begin position="125"/>
        <end position="341"/>
    </location>
</feature>
<dbReference type="CDD" id="cd00082">
    <property type="entry name" value="HisKA"/>
    <property type="match status" value="1"/>
</dbReference>
<name>A0A7D4U950_9MICO</name>
<accession>A0A7D4U950</accession>
<dbReference type="Gene3D" id="1.10.287.130">
    <property type="match status" value="1"/>
</dbReference>
<keyword evidence="11" id="KW-0472">Membrane</keyword>
<keyword evidence="9" id="KW-0067">ATP-binding</keyword>
<keyword evidence="8 13" id="KW-0418">Kinase</keyword>
<dbReference type="PROSITE" id="PS50109">
    <property type="entry name" value="HIS_KIN"/>
    <property type="match status" value="1"/>
</dbReference>
<dbReference type="SMART" id="SM00388">
    <property type="entry name" value="HisKA"/>
    <property type="match status" value="1"/>
</dbReference>
<dbReference type="PANTHER" id="PTHR44936">
    <property type="entry name" value="SENSOR PROTEIN CREC"/>
    <property type="match status" value="1"/>
</dbReference>
<evidence type="ECO:0000256" key="4">
    <source>
        <dbReference type="ARBA" id="ARBA00022475"/>
    </source>
</evidence>
<keyword evidence="7" id="KW-0547">Nucleotide-binding</keyword>
<evidence type="ECO:0000256" key="1">
    <source>
        <dbReference type="ARBA" id="ARBA00000085"/>
    </source>
</evidence>
<dbReference type="InterPro" id="IPR036097">
    <property type="entry name" value="HisK_dim/P_sf"/>
</dbReference>
<dbReference type="PANTHER" id="PTHR44936:SF10">
    <property type="entry name" value="SENSOR PROTEIN RSTB"/>
    <property type="match status" value="1"/>
</dbReference>
<dbReference type="GO" id="GO:0005886">
    <property type="term" value="C:plasma membrane"/>
    <property type="evidence" value="ECO:0007669"/>
    <property type="project" value="UniProtKB-SubCell"/>
</dbReference>
<proteinExistence type="predicted"/>
<evidence type="ECO:0000259" key="12">
    <source>
        <dbReference type="PROSITE" id="PS50109"/>
    </source>
</evidence>
<evidence type="ECO:0000256" key="2">
    <source>
        <dbReference type="ARBA" id="ARBA00004651"/>
    </source>
</evidence>
<reference evidence="13 14" key="1">
    <citation type="submission" date="2020-05" db="EMBL/GenBank/DDBJ databases">
        <title>Strain PA2F3 complete genome.</title>
        <authorList>
            <person name="Kim Y.-S."/>
            <person name="Kim S.-J."/>
            <person name="Jung H.-k."/>
            <person name="Kim S.-E."/>
            <person name="Kim K.-H."/>
        </authorList>
    </citation>
    <scope>NUCLEOTIDE SEQUENCE [LARGE SCALE GENOMIC DNA]</scope>
    <source>
        <strain evidence="13 14">PA2F3</strain>
    </source>
</reference>
<dbReference type="InterPro" id="IPR004358">
    <property type="entry name" value="Sig_transdc_His_kin-like_C"/>
</dbReference>
<comment type="subcellular location">
    <subcellularLocation>
        <location evidence="2">Cell membrane</location>
        <topology evidence="2">Multi-pass membrane protein</topology>
    </subcellularLocation>
</comment>
<dbReference type="CDD" id="cd00075">
    <property type="entry name" value="HATPase"/>
    <property type="match status" value="1"/>
</dbReference>
<dbReference type="Proteomes" id="UP000502498">
    <property type="component" value="Chromosome"/>
</dbReference>
<dbReference type="InterPro" id="IPR003594">
    <property type="entry name" value="HATPase_dom"/>
</dbReference>
<feature type="transmembrane region" description="Helical" evidence="11">
    <location>
        <begin position="82"/>
        <end position="105"/>
    </location>
</feature>
<feature type="transmembrane region" description="Helical" evidence="11">
    <location>
        <begin position="22"/>
        <end position="47"/>
    </location>
</feature>
<dbReference type="AlphaFoldDB" id="A0A7D4U950"/>
<dbReference type="SMART" id="SM00387">
    <property type="entry name" value="HATPase_c"/>
    <property type="match status" value="1"/>
</dbReference>
<dbReference type="EMBL" id="CP054038">
    <property type="protein sequence ID" value="QKJ20466.1"/>
    <property type="molecule type" value="Genomic_DNA"/>
</dbReference>
<dbReference type="PRINTS" id="PR00344">
    <property type="entry name" value="BCTRLSENSOR"/>
</dbReference>
<dbReference type="InterPro" id="IPR050980">
    <property type="entry name" value="2C_sensor_his_kinase"/>
</dbReference>
<evidence type="ECO:0000256" key="7">
    <source>
        <dbReference type="ARBA" id="ARBA00022741"/>
    </source>
</evidence>
<evidence type="ECO:0000313" key="13">
    <source>
        <dbReference type="EMBL" id="QKJ20466.1"/>
    </source>
</evidence>
<evidence type="ECO:0000256" key="9">
    <source>
        <dbReference type="ARBA" id="ARBA00022840"/>
    </source>
</evidence>
<evidence type="ECO:0000256" key="11">
    <source>
        <dbReference type="SAM" id="Phobius"/>
    </source>
</evidence>
<dbReference type="InterPro" id="IPR036890">
    <property type="entry name" value="HATPase_C_sf"/>
</dbReference>
<protein>
    <recommendedName>
        <fullName evidence="3">histidine kinase</fullName>
        <ecNumber evidence="3">2.7.13.3</ecNumber>
    </recommendedName>
</protein>
<evidence type="ECO:0000256" key="6">
    <source>
        <dbReference type="ARBA" id="ARBA00022679"/>
    </source>
</evidence>
<evidence type="ECO:0000256" key="10">
    <source>
        <dbReference type="ARBA" id="ARBA00023012"/>
    </source>
</evidence>
<keyword evidence="4" id="KW-1003">Cell membrane</keyword>
<dbReference type="EC" id="2.7.13.3" evidence="3"/>
<dbReference type="InterPro" id="IPR005467">
    <property type="entry name" value="His_kinase_dom"/>
</dbReference>
<dbReference type="SUPFAM" id="SSF55874">
    <property type="entry name" value="ATPase domain of HSP90 chaperone/DNA topoisomerase II/histidine kinase"/>
    <property type="match status" value="1"/>
</dbReference>
<comment type="catalytic activity">
    <reaction evidence="1">
        <text>ATP + protein L-histidine = ADP + protein N-phospho-L-histidine.</text>
        <dbReference type="EC" id="2.7.13.3"/>
    </reaction>
</comment>
<keyword evidence="6" id="KW-0808">Transferase</keyword>
<dbReference type="RefSeq" id="WP_172990891.1">
    <property type="nucleotide sequence ID" value="NZ_CP054038.1"/>
</dbReference>
<dbReference type="GO" id="GO:0000155">
    <property type="term" value="F:phosphorelay sensor kinase activity"/>
    <property type="evidence" value="ECO:0007669"/>
    <property type="project" value="InterPro"/>
</dbReference>
<dbReference type="Pfam" id="PF00512">
    <property type="entry name" value="HisKA"/>
    <property type="match status" value="1"/>
</dbReference>
<sequence length="342" mass="35440">MNGRDDLAASDRARVQRSALRVGLWVGLASAGVVATVTSVTVAVMLASSQTDRRPPRFGGDDGAGFPEGGPGARRVVDLDDILPIALVLGVLGVIALGFIAWYAARRASAPLAQALEVQRAFVADASHELRTPLTTLTSRIQLAQHRAARGGDVGGVLGDLQRDAAVMDAVLTDLLVTAEAAGTQTGDDAAVTSVADATSDAVRVISPPAEDVGVVIDVDVAHAPPVAADRIGLGRALTALLDNAVRHAPRGSRVAVSAVAAGRSVEIRVADTGPGIAAADRERVFERFTRSTPPEPNTRRGFGLGLALVRDIATRFGGSVRVEENSPTGAVFVLTLPRRER</sequence>
<dbReference type="Pfam" id="PF02518">
    <property type="entry name" value="HATPase_c"/>
    <property type="match status" value="1"/>
</dbReference>
<dbReference type="GO" id="GO:0005524">
    <property type="term" value="F:ATP binding"/>
    <property type="evidence" value="ECO:0007669"/>
    <property type="project" value="UniProtKB-KW"/>
</dbReference>
<keyword evidence="10" id="KW-0902">Two-component regulatory system</keyword>
<keyword evidence="11" id="KW-0812">Transmembrane</keyword>
<dbReference type="Gene3D" id="3.30.565.10">
    <property type="entry name" value="Histidine kinase-like ATPase, C-terminal domain"/>
    <property type="match status" value="1"/>
</dbReference>
<keyword evidence="11" id="KW-1133">Transmembrane helix</keyword>
<evidence type="ECO:0000313" key="14">
    <source>
        <dbReference type="Proteomes" id="UP000502498"/>
    </source>
</evidence>
<evidence type="ECO:0000256" key="5">
    <source>
        <dbReference type="ARBA" id="ARBA00022553"/>
    </source>
</evidence>
<keyword evidence="5" id="KW-0597">Phosphoprotein</keyword>